<evidence type="ECO:0000313" key="1">
    <source>
        <dbReference type="EMBL" id="AMJ80888.1"/>
    </source>
</evidence>
<dbReference type="EMBL" id="CP013929">
    <property type="protein sequence ID" value="AMJ80888.1"/>
    <property type="molecule type" value="Genomic_DNA"/>
</dbReference>
<proteinExistence type="predicted"/>
<evidence type="ECO:0000313" key="2">
    <source>
        <dbReference type="Proteomes" id="UP000061468"/>
    </source>
</evidence>
<dbReference type="Proteomes" id="UP000061468">
    <property type="component" value="Plasmid pAMEDUM8_300"/>
</dbReference>
<geneLocation type="plasmid" evidence="1 2">
    <name>pAMEDUM8_300</name>
</geneLocation>
<name>A0AAC9F7T6_9ALTE</name>
<sequence>MLSVEKTKLFHDNHRYQPPEFDDFDANKRFHISKGLVERIKDMILNQENDHSRMKPVDLL</sequence>
<dbReference type="AlphaFoldDB" id="A0AAC9F7T6"/>
<reference evidence="1 2" key="1">
    <citation type="submission" date="2015-12" db="EMBL/GenBank/DDBJ databases">
        <title>Intraspecies pangenome expansion in the marine bacterium Alteromonas.</title>
        <authorList>
            <person name="Lopez-Perez M."/>
            <person name="Rodriguez-Valera F."/>
        </authorList>
    </citation>
    <scope>NUCLEOTIDE SEQUENCE [LARGE SCALE GENOMIC DNA]</scope>
    <source>
        <strain evidence="1 2">UM8</strain>
        <plasmid evidence="1 2">pAMEDUM8_300</plasmid>
    </source>
</reference>
<protein>
    <submittedName>
        <fullName evidence="1">Uncharacterized protein</fullName>
    </submittedName>
</protein>
<accession>A0AAC9F7T6</accession>
<keyword evidence="1" id="KW-0614">Plasmid</keyword>
<gene>
    <name evidence="1" type="ORF">AV942_21150</name>
</gene>
<organism evidence="1 2">
    <name type="scientific">Alteromonas mediterranea</name>
    <dbReference type="NCBI Taxonomy" id="314275"/>
    <lineage>
        <taxon>Bacteria</taxon>
        <taxon>Pseudomonadati</taxon>
        <taxon>Pseudomonadota</taxon>
        <taxon>Gammaproteobacteria</taxon>
        <taxon>Alteromonadales</taxon>
        <taxon>Alteromonadaceae</taxon>
        <taxon>Alteromonas/Salinimonas group</taxon>
        <taxon>Alteromonas</taxon>
    </lineage>
</organism>